<sequence>MLNEPAIRRFVCCTVLAIVLGTIGVEPCAGDVSPSKLTAENLLLIVNRNEPAGRRLADYYINQRKVPDGRILALDLPKGDEISALQFQTEVVPAVRAFLRDNKLEEQVTCLVTFFGVPLRVGQRVNLPEESAEYRSVDQQYKASLAAAAQAVVTAEEVATEAQSDFKRASEGQEFPAMAMRADAAVRSAIETLATDGNAERRSQRFSRLMTAVEKLYGPLETQERLALPAYQKLAPKPVTEEEQTTRRAATQKLITEIQTLNPQAVNSADARAKLRDLFLTHLGQLRSIQVLTDHRVRLETSETQAAFDSELACLWWPDTMLRYRWLDNPLNYKVRYGGVTSRPTARVPRTLMVARLDAPTEQIVHDMIETSVKVESEGLKGIAALDARGKSPSDAYGKYDEKLREAAAELKTKSRTTVRIENTEPVFPPQSVDNVALYCGWYSLRNYVPGMKFNPGAVAYHVASGEMISLHAAGEKGWCANLLKSGVVATLGPVAEPYLHSFPLPTEFFPLLMTGKLKLAEVYWLTNPLVSWMNALVGDPLYTPYAKEPSMKDVDVSYQLRAIFASSPVPAPNP</sequence>
<reference evidence="1 2" key="1">
    <citation type="submission" date="2020-10" db="EMBL/GenBank/DDBJ databases">
        <title>Wide distribution of Phycisphaera-like planctomycetes from WD2101 soil group in peatlands and genome analysis of the first cultivated representative.</title>
        <authorList>
            <person name="Dedysh S.N."/>
            <person name="Beletsky A.V."/>
            <person name="Ivanova A."/>
            <person name="Kulichevskaya I.S."/>
            <person name="Suzina N.E."/>
            <person name="Philippov D.A."/>
            <person name="Rakitin A.L."/>
            <person name="Mardanov A.V."/>
            <person name="Ravin N.V."/>
        </authorList>
    </citation>
    <scope>NUCLEOTIDE SEQUENCE [LARGE SCALE GENOMIC DNA]</scope>
    <source>
        <strain evidence="1 2">M1803</strain>
    </source>
</reference>
<dbReference type="EMBL" id="CP063458">
    <property type="protein sequence ID" value="QOV91149.1"/>
    <property type="molecule type" value="Genomic_DNA"/>
</dbReference>
<dbReference type="AlphaFoldDB" id="A0A7M2X0H7"/>
<protein>
    <submittedName>
        <fullName evidence="1">TIGR03790 family protein</fullName>
    </submittedName>
</protein>
<proteinExistence type="predicted"/>
<dbReference type="RefSeq" id="WP_206294298.1">
    <property type="nucleotide sequence ID" value="NZ_CP063458.1"/>
</dbReference>
<accession>A0A7M2X0H7</accession>
<gene>
    <name evidence="1" type="ORF">IPV69_07265</name>
</gene>
<evidence type="ECO:0000313" key="2">
    <source>
        <dbReference type="Proteomes" id="UP000593765"/>
    </source>
</evidence>
<dbReference type="Proteomes" id="UP000593765">
    <property type="component" value="Chromosome"/>
</dbReference>
<dbReference type="InterPro" id="IPR022265">
    <property type="entry name" value="CHP03790"/>
</dbReference>
<organism evidence="1 2">
    <name type="scientific">Humisphaera borealis</name>
    <dbReference type="NCBI Taxonomy" id="2807512"/>
    <lineage>
        <taxon>Bacteria</taxon>
        <taxon>Pseudomonadati</taxon>
        <taxon>Planctomycetota</taxon>
        <taxon>Phycisphaerae</taxon>
        <taxon>Tepidisphaerales</taxon>
        <taxon>Tepidisphaeraceae</taxon>
        <taxon>Humisphaera</taxon>
    </lineage>
</organism>
<evidence type="ECO:0000313" key="1">
    <source>
        <dbReference type="EMBL" id="QOV91149.1"/>
    </source>
</evidence>
<dbReference type="NCBIfam" id="TIGR03790">
    <property type="entry name" value="TIGR03790 family protein"/>
    <property type="match status" value="1"/>
</dbReference>
<keyword evidence="2" id="KW-1185">Reference proteome</keyword>
<name>A0A7M2X0H7_9BACT</name>
<dbReference type="KEGG" id="hbs:IPV69_07265"/>